<reference evidence="1" key="1">
    <citation type="submission" date="2020-03" db="EMBL/GenBank/DDBJ databases">
        <title>The deep terrestrial virosphere.</title>
        <authorList>
            <person name="Holmfeldt K."/>
            <person name="Nilsson E."/>
            <person name="Simone D."/>
            <person name="Lopez-Fernandez M."/>
            <person name="Wu X."/>
            <person name="de Brujin I."/>
            <person name="Lundin D."/>
            <person name="Andersson A."/>
            <person name="Bertilsson S."/>
            <person name="Dopson M."/>
        </authorList>
    </citation>
    <scope>NUCLEOTIDE SEQUENCE</scope>
    <source>
        <strain evidence="1">TM448A02535</strain>
    </source>
</reference>
<evidence type="ECO:0000313" key="1">
    <source>
        <dbReference type="EMBL" id="QJA52226.1"/>
    </source>
</evidence>
<name>A0A6H1ZWB9_9ZZZZ</name>
<gene>
    <name evidence="1" type="ORF">TM448A02535_0006</name>
</gene>
<dbReference type="EMBL" id="MT144323">
    <property type="protein sequence ID" value="QJA52226.1"/>
    <property type="molecule type" value="Genomic_DNA"/>
</dbReference>
<protein>
    <submittedName>
        <fullName evidence="1">Uncharacterized protein</fullName>
    </submittedName>
</protein>
<sequence length="78" mass="9069">MKCKIFYDEPPIAATLFIQYMRDKTLSKDVIIHTVAFPARHPTDQNEICIVVIHPNWWDEKKANYVSAGIKHGNQERS</sequence>
<proteinExistence type="predicted"/>
<organism evidence="1">
    <name type="scientific">viral metagenome</name>
    <dbReference type="NCBI Taxonomy" id="1070528"/>
    <lineage>
        <taxon>unclassified sequences</taxon>
        <taxon>metagenomes</taxon>
        <taxon>organismal metagenomes</taxon>
    </lineage>
</organism>
<accession>A0A6H1ZWB9</accession>
<dbReference type="AlphaFoldDB" id="A0A6H1ZWB9"/>